<keyword evidence="1" id="KW-0812">Transmembrane</keyword>
<sequence length="313" mass="35837">MQRLLLFCIILFPILSGCYLYYFNLNWQLENLASFIVFIPACYLIFTIVLIIIKQISAAMIAAVLSVASLVLFGTTPQFITSDGCDENYVSVMQYNTYYDNQQLGNFIDFVRERRPDILVLQEVSPQHGEQLKLLKDLYPYQYGGQRRVGYPSGQMILSRAPLYGMNTTTSISGHNIIQVVWRASNERDLFLIAAHPPSPRSEVLWRERNEVIEDVVDMAQASPLDVTIVVGDFNLASTTKRFNKILPSFDKQPVASWPKFIKRLSIPFVPVVAIDHFWIRRVGDSQNTICFRESLKQIQGSDHVPVETRFKL</sequence>
<organism evidence="3 4">
    <name type="scientific">Vibrio mediterranei</name>
    <dbReference type="NCBI Taxonomy" id="689"/>
    <lineage>
        <taxon>Bacteria</taxon>
        <taxon>Pseudomonadati</taxon>
        <taxon>Pseudomonadota</taxon>
        <taxon>Gammaproteobacteria</taxon>
        <taxon>Vibrionales</taxon>
        <taxon>Vibrionaceae</taxon>
        <taxon>Vibrio</taxon>
    </lineage>
</organism>
<feature type="domain" description="Endonuclease/exonuclease/phosphatase" evidence="2">
    <location>
        <begin position="93"/>
        <end position="304"/>
    </location>
</feature>
<dbReference type="InterPro" id="IPR005135">
    <property type="entry name" value="Endo/exonuclease/phosphatase"/>
</dbReference>
<evidence type="ECO:0000256" key="1">
    <source>
        <dbReference type="SAM" id="Phobius"/>
    </source>
</evidence>
<dbReference type="Proteomes" id="UP000197092">
    <property type="component" value="Chromosome 2"/>
</dbReference>
<gene>
    <name evidence="3" type="ORF">BSZ05_21735</name>
</gene>
<keyword evidence="1" id="KW-1133">Transmembrane helix</keyword>
<dbReference type="InterPro" id="IPR036691">
    <property type="entry name" value="Endo/exonu/phosph_ase_sf"/>
</dbReference>
<dbReference type="RefSeq" id="WP_088878373.1">
    <property type="nucleotide sequence ID" value="NZ_CP018309.1"/>
</dbReference>
<feature type="transmembrane region" description="Helical" evidence="1">
    <location>
        <begin position="32"/>
        <end position="53"/>
    </location>
</feature>
<reference evidence="4" key="1">
    <citation type="submission" date="2016-12" db="EMBL/GenBank/DDBJ databases">
        <title>Comparative genomic analysis reveals the diversity, evolution, and environmental adaptation strategies of the genus Vibrio.</title>
        <authorList>
            <person name="Lin H."/>
            <person name="Wang X."/>
            <person name="Zhang X.-H."/>
        </authorList>
    </citation>
    <scope>NUCLEOTIDE SEQUENCE [LARGE SCALE GENOMIC DNA]</scope>
    <source>
        <strain evidence="4">QT6D1</strain>
    </source>
</reference>
<evidence type="ECO:0000313" key="4">
    <source>
        <dbReference type="Proteomes" id="UP000197092"/>
    </source>
</evidence>
<dbReference type="Gene3D" id="3.60.10.10">
    <property type="entry name" value="Endonuclease/exonuclease/phosphatase"/>
    <property type="match status" value="1"/>
</dbReference>
<evidence type="ECO:0000259" key="2">
    <source>
        <dbReference type="Pfam" id="PF03372"/>
    </source>
</evidence>
<dbReference type="PROSITE" id="PS51257">
    <property type="entry name" value="PROKAR_LIPOPROTEIN"/>
    <property type="match status" value="1"/>
</dbReference>
<evidence type="ECO:0000313" key="3">
    <source>
        <dbReference type="EMBL" id="ASI92425.1"/>
    </source>
</evidence>
<protein>
    <recommendedName>
        <fullName evidence="2">Endonuclease/exonuclease/phosphatase domain-containing protein</fullName>
    </recommendedName>
</protein>
<dbReference type="AlphaFoldDB" id="A0AAN1FKP4"/>
<proteinExistence type="predicted"/>
<dbReference type="Pfam" id="PF03372">
    <property type="entry name" value="Exo_endo_phos"/>
    <property type="match status" value="1"/>
</dbReference>
<dbReference type="SUPFAM" id="SSF56219">
    <property type="entry name" value="DNase I-like"/>
    <property type="match status" value="1"/>
</dbReference>
<accession>A0AAN1FKP4</accession>
<dbReference type="EMBL" id="CP018309">
    <property type="protein sequence ID" value="ASI92425.1"/>
    <property type="molecule type" value="Genomic_DNA"/>
</dbReference>
<dbReference type="KEGG" id="vsh:BSZ05_21735"/>
<name>A0AAN1FKP4_9VIBR</name>
<dbReference type="GO" id="GO:0003824">
    <property type="term" value="F:catalytic activity"/>
    <property type="evidence" value="ECO:0007669"/>
    <property type="project" value="InterPro"/>
</dbReference>
<keyword evidence="1" id="KW-0472">Membrane</keyword>
<feature type="transmembrane region" description="Helical" evidence="1">
    <location>
        <begin position="60"/>
        <end position="80"/>
    </location>
</feature>